<reference evidence="1 2" key="1">
    <citation type="submission" date="2023-08" db="EMBL/GenBank/DDBJ databases">
        <title>Draft genome sequence of Algoriphagus taiwanensis.</title>
        <authorList>
            <person name="Takatani N."/>
            <person name="Hosokawa M."/>
            <person name="Sawabe T."/>
        </authorList>
    </citation>
    <scope>NUCLEOTIDE SEQUENCE [LARGE SCALE GENOMIC DNA]</scope>
    <source>
        <strain evidence="1 2">JCM 19755</strain>
    </source>
</reference>
<accession>A0ABQ6PYH0</accession>
<evidence type="ECO:0000313" key="1">
    <source>
        <dbReference type="EMBL" id="GMQ32969.1"/>
    </source>
</evidence>
<evidence type="ECO:0000313" key="2">
    <source>
        <dbReference type="Proteomes" id="UP001307705"/>
    </source>
</evidence>
<keyword evidence="2" id="KW-1185">Reference proteome</keyword>
<comment type="caution">
    <text evidence="1">The sequence shown here is derived from an EMBL/GenBank/DDBJ whole genome shotgun (WGS) entry which is preliminary data.</text>
</comment>
<gene>
    <name evidence="1" type="ORF">Ataiwa_12410</name>
</gene>
<protein>
    <submittedName>
        <fullName evidence="1">Uncharacterized protein</fullName>
    </submittedName>
</protein>
<name>A0ABQ6PYH0_9BACT</name>
<proteinExistence type="predicted"/>
<sequence>MLNKYFIDPKSPVENLKLAVILDLVLAKKYFSQ</sequence>
<dbReference type="EMBL" id="BTPE01000003">
    <property type="protein sequence ID" value="GMQ32969.1"/>
    <property type="molecule type" value="Genomic_DNA"/>
</dbReference>
<organism evidence="1 2">
    <name type="scientific">Algoriphagus taiwanensis</name>
    <dbReference type="NCBI Taxonomy" id="1445656"/>
    <lineage>
        <taxon>Bacteria</taxon>
        <taxon>Pseudomonadati</taxon>
        <taxon>Bacteroidota</taxon>
        <taxon>Cytophagia</taxon>
        <taxon>Cytophagales</taxon>
        <taxon>Cyclobacteriaceae</taxon>
        <taxon>Algoriphagus</taxon>
    </lineage>
</organism>
<dbReference type="Proteomes" id="UP001307705">
    <property type="component" value="Unassembled WGS sequence"/>
</dbReference>